<evidence type="ECO:0000313" key="2">
    <source>
        <dbReference type="Proteomes" id="UP001152799"/>
    </source>
</evidence>
<reference evidence="1" key="1">
    <citation type="submission" date="2022-01" db="EMBL/GenBank/DDBJ databases">
        <authorList>
            <person name="King R."/>
        </authorList>
    </citation>
    <scope>NUCLEOTIDE SEQUENCE</scope>
</reference>
<dbReference type="Proteomes" id="UP001152799">
    <property type="component" value="Chromosome 1"/>
</dbReference>
<dbReference type="PANTHER" id="PTHR33327:SF3">
    <property type="entry name" value="RNA-DIRECTED DNA POLYMERASE"/>
    <property type="match status" value="1"/>
</dbReference>
<keyword evidence="2" id="KW-1185">Reference proteome</keyword>
<name>A0A9N9M944_9CUCU</name>
<dbReference type="OrthoDB" id="8018451at2759"/>
<accession>A0A9N9M944</accession>
<dbReference type="AlphaFoldDB" id="A0A9N9M944"/>
<dbReference type="EMBL" id="OU892277">
    <property type="protein sequence ID" value="CAG9759912.1"/>
    <property type="molecule type" value="Genomic_DNA"/>
</dbReference>
<gene>
    <name evidence="1" type="ORF">CEUTPL_LOCUS649</name>
</gene>
<protein>
    <submittedName>
        <fullName evidence="1">Uncharacterized protein</fullName>
    </submittedName>
</protein>
<dbReference type="PANTHER" id="PTHR33327">
    <property type="entry name" value="ENDONUCLEASE"/>
    <property type="match status" value="1"/>
</dbReference>
<sequence>MVVKHKVCYDCLGFHPSKACSSLKCSMKCGTIADVSDIMGSPPTADKNQAIKAAILARMLDSPDTQLHKLLKGVEPGDKRPSQLFRHMRTLAGTRIGGDVLRVKWLDLLPQPTSRLVLLIKNQSFEEHAEVADEAPEIGPSVMANSYQTSQASTSTSNHQRYGNFAHGLSAFRLANTQLVTITRNVLQS</sequence>
<evidence type="ECO:0000313" key="1">
    <source>
        <dbReference type="EMBL" id="CAG9759912.1"/>
    </source>
</evidence>
<organism evidence="1 2">
    <name type="scientific">Ceutorhynchus assimilis</name>
    <name type="common">cabbage seed weevil</name>
    <dbReference type="NCBI Taxonomy" id="467358"/>
    <lineage>
        <taxon>Eukaryota</taxon>
        <taxon>Metazoa</taxon>
        <taxon>Ecdysozoa</taxon>
        <taxon>Arthropoda</taxon>
        <taxon>Hexapoda</taxon>
        <taxon>Insecta</taxon>
        <taxon>Pterygota</taxon>
        <taxon>Neoptera</taxon>
        <taxon>Endopterygota</taxon>
        <taxon>Coleoptera</taxon>
        <taxon>Polyphaga</taxon>
        <taxon>Cucujiformia</taxon>
        <taxon>Curculionidae</taxon>
        <taxon>Ceutorhynchinae</taxon>
        <taxon>Ceutorhynchus</taxon>
    </lineage>
</organism>
<proteinExistence type="predicted"/>